<dbReference type="Proteomes" id="UP001479290">
    <property type="component" value="Unassembled WGS sequence"/>
</dbReference>
<accession>A0AAW2AL12</accession>
<feature type="region of interest" description="Disordered" evidence="1">
    <location>
        <begin position="1"/>
        <end position="28"/>
    </location>
</feature>
<reference evidence="2 3" key="1">
    <citation type="submission" date="2024-05" db="EMBL/GenBank/DDBJ databases">
        <title>A high-quality chromosomal-level genome assembly of Topmouth culter (Culter alburnus).</title>
        <authorList>
            <person name="Zhao H."/>
        </authorList>
    </citation>
    <scope>NUCLEOTIDE SEQUENCE [LARGE SCALE GENOMIC DNA]</scope>
    <source>
        <strain evidence="2">CATC2023</strain>
        <tissue evidence="2">Muscle</tissue>
    </source>
</reference>
<protein>
    <submittedName>
        <fullName evidence="2">Uncharacterized protein</fullName>
    </submittedName>
</protein>
<gene>
    <name evidence="2" type="ORF">ABG768_022502</name>
</gene>
<keyword evidence="3" id="KW-1185">Reference proteome</keyword>
<dbReference type="AlphaFoldDB" id="A0AAW2AL12"/>
<evidence type="ECO:0000313" key="3">
    <source>
        <dbReference type="Proteomes" id="UP001479290"/>
    </source>
</evidence>
<sequence>MEERGDRRNTVPTVGARTRKGRLGGGGVGIHIPSQGQTAIGFFSGVGGKETCEKTYNAEKEKQRTWSGGGAMCAQQCRREWKSPWVQTQKREGETSCAIISRGGQLGLCERCSWIGSRGRSLGRSLCCRVAGALRKSFPPFATFCRLHFPKPPP</sequence>
<name>A0AAW2AL12_CULAL</name>
<evidence type="ECO:0000313" key="2">
    <source>
        <dbReference type="EMBL" id="KAK9974401.1"/>
    </source>
</evidence>
<dbReference type="EMBL" id="JAWDJR010000005">
    <property type="protein sequence ID" value="KAK9974401.1"/>
    <property type="molecule type" value="Genomic_DNA"/>
</dbReference>
<evidence type="ECO:0000256" key="1">
    <source>
        <dbReference type="SAM" id="MobiDB-lite"/>
    </source>
</evidence>
<comment type="caution">
    <text evidence="2">The sequence shown here is derived from an EMBL/GenBank/DDBJ whole genome shotgun (WGS) entry which is preliminary data.</text>
</comment>
<proteinExistence type="predicted"/>
<organism evidence="2 3">
    <name type="scientific">Culter alburnus</name>
    <name type="common">Topmouth culter</name>
    <dbReference type="NCBI Taxonomy" id="194366"/>
    <lineage>
        <taxon>Eukaryota</taxon>
        <taxon>Metazoa</taxon>
        <taxon>Chordata</taxon>
        <taxon>Craniata</taxon>
        <taxon>Vertebrata</taxon>
        <taxon>Euteleostomi</taxon>
        <taxon>Actinopterygii</taxon>
        <taxon>Neopterygii</taxon>
        <taxon>Teleostei</taxon>
        <taxon>Ostariophysi</taxon>
        <taxon>Cypriniformes</taxon>
        <taxon>Xenocyprididae</taxon>
        <taxon>Xenocypridinae</taxon>
        <taxon>Culter</taxon>
    </lineage>
</organism>